<dbReference type="AlphaFoldDB" id="A0A8J3RE27"/>
<protein>
    <submittedName>
        <fullName evidence="2">Uncharacterized protein</fullName>
    </submittedName>
</protein>
<proteinExistence type="predicted"/>
<accession>A0A8J3RE27</accession>
<organism evidence="2 3">
    <name type="scientific">Sphaerimonospora thailandensis</name>
    <dbReference type="NCBI Taxonomy" id="795644"/>
    <lineage>
        <taxon>Bacteria</taxon>
        <taxon>Bacillati</taxon>
        <taxon>Actinomycetota</taxon>
        <taxon>Actinomycetes</taxon>
        <taxon>Streptosporangiales</taxon>
        <taxon>Streptosporangiaceae</taxon>
        <taxon>Sphaerimonospora</taxon>
    </lineage>
</organism>
<gene>
    <name evidence="2" type="ORF">Mth01_52980</name>
</gene>
<comment type="caution">
    <text evidence="2">The sequence shown here is derived from an EMBL/GenBank/DDBJ whole genome shotgun (WGS) entry which is preliminary data.</text>
</comment>
<dbReference type="Proteomes" id="UP000610966">
    <property type="component" value="Unassembled WGS sequence"/>
</dbReference>
<evidence type="ECO:0000313" key="2">
    <source>
        <dbReference type="EMBL" id="GIH73045.1"/>
    </source>
</evidence>
<sequence length="136" mass="14592">MRRCEFGLGSRRWLVRAAVLVTLGIFPGLTQLESLPAAADPQPVNLDLPMQASGSATGLPHLVSSDATQARLPGLVKAGGKEKRPKGALPIEDRFDDGHEVISPAPVSRIKGRLKKPTPLPLGITFDPGGRWSRER</sequence>
<name>A0A8J3RE27_9ACTN</name>
<evidence type="ECO:0000313" key="3">
    <source>
        <dbReference type="Proteomes" id="UP000610966"/>
    </source>
</evidence>
<feature type="region of interest" description="Disordered" evidence="1">
    <location>
        <begin position="73"/>
        <end position="136"/>
    </location>
</feature>
<dbReference type="EMBL" id="BOOG01000070">
    <property type="protein sequence ID" value="GIH73045.1"/>
    <property type="molecule type" value="Genomic_DNA"/>
</dbReference>
<feature type="compositionally biased region" description="Basic and acidic residues" evidence="1">
    <location>
        <begin position="91"/>
        <end position="100"/>
    </location>
</feature>
<reference evidence="2" key="1">
    <citation type="submission" date="2021-01" db="EMBL/GenBank/DDBJ databases">
        <title>Whole genome shotgun sequence of Sphaerimonospora thailandensis NBRC 107569.</title>
        <authorList>
            <person name="Komaki H."/>
            <person name="Tamura T."/>
        </authorList>
    </citation>
    <scope>NUCLEOTIDE SEQUENCE</scope>
    <source>
        <strain evidence="2">NBRC 107569</strain>
    </source>
</reference>
<evidence type="ECO:0000256" key="1">
    <source>
        <dbReference type="SAM" id="MobiDB-lite"/>
    </source>
</evidence>
<keyword evidence="3" id="KW-1185">Reference proteome</keyword>